<evidence type="ECO:0000313" key="3">
    <source>
        <dbReference type="Proteomes" id="UP000274429"/>
    </source>
</evidence>
<organism evidence="4">
    <name type="scientific">Hydatigena taeniaeformis</name>
    <name type="common">Feline tapeworm</name>
    <name type="synonym">Taenia taeniaeformis</name>
    <dbReference type="NCBI Taxonomy" id="6205"/>
    <lineage>
        <taxon>Eukaryota</taxon>
        <taxon>Metazoa</taxon>
        <taxon>Spiralia</taxon>
        <taxon>Lophotrochozoa</taxon>
        <taxon>Platyhelminthes</taxon>
        <taxon>Cestoda</taxon>
        <taxon>Eucestoda</taxon>
        <taxon>Cyclophyllidea</taxon>
        <taxon>Taeniidae</taxon>
        <taxon>Hydatigera</taxon>
    </lineage>
</organism>
<evidence type="ECO:0000313" key="2">
    <source>
        <dbReference type="EMBL" id="VDM24862.1"/>
    </source>
</evidence>
<protein>
    <submittedName>
        <fullName evidence="4">Transmembrane protein</fullName>
    </submittedName>
</protein>
<evidence type="ECO:0000256" key="1">
    <source>
        <dbReference type="SAM" id="Phobius"/>
    </source>
</evidence>
<keyword evidence="1" id="KW-0472">Membrane</keyword>
<keyword evidence="1" id="KW-0812">Transmembrane</keyword>
<dbReference type="AlphaFoldDB" id="A0A0R3WUI1"/>
<evidence type="ECO:0000313" key="4">
    <source>
        <dbReference type="WBParaSite" id="TTAC_0000442101-mRNA-1"/>
    </source>
</evidence>
<proteinExistence type="predicted"/>
<reference evidence="4" key="1">
    <citation type="submission" date="2017-02" db="UniProtKB">
        <authorList>
            <consortium name="WormBaseParasite"/>
        </authorList>
    </citation>
    <scope>IDENTIFICATION</scope>
</reference>
<dbReference type="WBParaSite" id="TTAC_0000442101-mRNA-1">
    <property type="protein sequence ID" value="TTAC_0000442101-mRNA-1"/>
    <property type="gene ID" value="TTAC_0000442101"/>
</dbReference>
<accession>A0A0R3WUI1</accession>
<dbReference type="EMBL" id="UYWX01004337">
    <property type="protein sequence ID" value="VDM24862.1"/>
    <property type="molecule type" value="Genomic_DNA"/>
</dbReference>
<reference evidence="2 3" key="2">
    <citation type="submission" date="2018-11" db="EMBL/GenBank/DDBJ databases">
        <authorList>
            <consortium name="Pathogen Informatics"/>
        </authorList>
    </citation>
    <scope>NUCLEOTIDE SEQUENCE [LARGE SCALE GENOMIC DNA]</scope>
</reference>
<sequence>MRYNARMSRATLSISLRAVLLLLIVLLQLLSPLLHGHFGIPKQTGLHVHTALSGAVDSHFQSLGSSHHRASAHEGYALDRELALTSREPFEVDVEPSIGPSDLAGFLWAAAGPGLSALTFLLLAALACSAISRPVFRPAPIRARWRDRINRTPPAQAPPPAC</sequence>
<name>A0A0R3WUI1_HYDTA</name>
<keyword evidence="3" id="KW-1185">Reference proteome</keyword>
<dbReference type="Proteomes" id="UP000274429">
    <property type="component" value="Unassembled WGS sequence"/>
</dbReference>
<keyword evidence="1" id="KW-1133">Transmembrane helix</keyword>
<gene>
    <name evidence="2" type="ORF">TTAC_LOCUS4405</name>
</gene>
<feature type="transmembrane region" description="Helical" evidence="1">
    <location>
        <begin position="106"/>
        <end position="132"/>
    </location>
</feature>